<feature type="region of interest" description="Disordered" evidence="1">
    <location>
        <begin position="129"/>
        <end position="161"/>
    </location>
</feature>
<organism evidence="2 3">
    <name type="scientific">Schizosaccharomyces octosporus (strain yFS286)</name>
    <name type="common">Fission yeast</name>
    <name type="synonym">Octosporomyces octosporus</name>
    <dbReference type="NCBI Taxonomy" id="483514"/>
    <lineage>
        <taxon>Eukaryota</taxon>
        <taxon>Fungi</taxon>
        <taxon>Dikarya</taxon>
        <taxon>Ascomycota</taxon>
        <taxon>Taphrinomycotina</taxon>
        <taxon>Schizosaccharomycetes</taxon>
        <taxon>Schizosaccharomycetales</taxon>
        <taxon>Schizosaccharomycetaceae</taxon>
        <taxon>Schizosaccharomyces</taxon>
    </lineage>
</organism>
<protein>
    <submittedName>
        <fullName evidence="2">Meiotically upregulated Mug97</fullName>
    </submittedName>
</protein>
<reference evidence="2 3" key="1">
    <citation type="journal article" date="2011" name="Science">
        <title>Comparative functional genomics of the fission yeasts.</title>
        <authorList>
            <person name="Rhind N."/>
            <person name="Chen Z."/>
            <person name="Yassour M."/>
            <person name="Thompson D.A."/>
            <person name="Haas B.J."/>
            <person name="Habib N."/>
            <person name="Wapinski I."/>
            <person name="Roy S."/>
            <person name="Lin M.F."/>
            <person name="Heiman D.I."/>
            <person name="Young S.K."/>
            <person name="Furuya K."/>
            <person name="Guo Y."/>
            <person name="Pidoux A."/>
            <person name="Chen H.M."/>
            <person name="Robbertse B."/>
            <person name="Goldberg J.M."/>
            <person name="Aoki K."/>
            <person name="Bayne E.H."/>
            <person name="Berlin A.M."/>
            <person name="Desjardins C.A."/>
            <person name="Dobbs E."/>
            <person name="Dukaj L."/>
            <person name="Fan L."/>
            <person name="FitzGerald M.G."/>
            <person name="French C."/>
            <person name="Gujja S."/>
            <person name="Hansen K."/>
            <person name="Keifenheim D."/>
            <person name="Levin J.Z."/>
            <person name="Mosher R.A."/>
            <person name="Mueller C.A."/>
            <person name="Pfiffner J."/>
            <person name="Priest M."/>
            <person name="Russ C."/>
            <person name="Smialowska A."/>
            <person name="Swoboda P."/>
            <person name="Sykes S.M."/>
            <person name="Vaughn M."/>
            <person name="Vengrova S."/>
            <person name="Yoder R."/>
            <person name="Zeng Q."/>
            <person name="Allshire R."/>
            <person name="Baulcombe D."/>
            <person name="Birren B.W."/>
            <person name="Brown W."/>
            <person name="Ekwall K."/>
            <person name="Kellis M."/>
            <person name="Leatherwood J."/>
            <person name="Levin H."/>
            <person name="Margalit H."/>
            <person name="Martienssen R."/>
            <person name="Nieduszynski C.A."/>
            <person name="Spatafora J.W."/>
            <person name="Friedman N."/>
            <person name="Dalgaard J.Z."/>
            <person name="Baumann P."/>
            <person name="Niki H."/>
            <person name="Regev A."/>
            <person name="Nusbaum C."/>
        </authorList>
    </citation>
    <scope>NUCLEOTIDE SEQUENCE [LARGE SCALE GENOMIC DNA]</scope>
    <source>
        <strain evidence="3">yFS286</strain>
    </source>
</reference>
<dbReference type="RefSeq" id="XP_013017458.1">
    <property type="nucleotide sequence ID" value="XM_013162004.1"/>
</dbReference>
<dbReference type="AlphaFoldDB" id="S9Q2I3"/>
<dbReference type="Proteomes" id="UP000016088">
    <property type="component" value="Unassembled WGS sequence"/>
</dbReference>
<dbReference type="OMA" id="HWWNPLS"/>
<dbReference type="VEuPathDB" id="FungiDB:SOCG_03516"/>
<feature type="compositionally biased region" description="Basic and acidic residues" evidence="1">
    <location>
        <begin position="13"/>
        <end position="36"/>
    </location>
</feature>
<feature type="compositionally biased region" description="Basic and acidic residues" evidence="1">
    <location>
        <begin position="67"/>
        <end position="86"/>
    </location>
</feature>
<evidence type="ECO:0000313" key="3">
    <source>
        <dbReference type="Proteomes" id="UP000016088"/>
    </source>
</evidence>
<keyword evidence="3" id="KW-1185">Reference proteome</keyword>
<evidence type="ECO:0000313" key="2">
    <source>
        <dbReference type="EMBL" id="EPX74307.1"/>
    </source>
</evidence>
<dbReference type="GeneID" id="25032488"/>
<accession>S9Q2I3</accession>
<evidence type="ECO:0000256" key="1">
    <source>
        <dbReference type="SAM" id="MobiDB-lite"/>
    </source>
</evidence>
<dbReference type="HOGENOM" id="CLU_1090525_0_0_1"/>
<gene>
    <name evidence="2" type="ORF">SOCG_03516</name>
</gene>
<dbReference type="OrthoDB" id="5382809at2759"/>
<feature type="compositionally biased region" description="Polar residues" evidence="1">
    <location>
        <begin position="129"/>
        <end position="155"/>
    </location>
</feature>
<name>S9Q2I3_SCHOY</name>
<feature type="region of interest" description="Disordered" evidence="1">
    <location>
        <begin position="1"/>
        <end position="98"/>
    </location>
</feature>
<proteinExistence type="predicted"/>
<sequence>MSKSVASNSDIDQESRDDLQVQHQDTRNELQEKNDAGFDLQTNEGDLPGLTENQSKKPLASNSSIEEGSRVSEKPRLYENDEERQSEYYPSDSDSQLARSLHSEAFEKPSGAKGQHLQVYTQEFHVQTPLTPQSATDRTIVSPSDGVSPTESVVSTKPDPVFPNRQGGFASESANNSVSICLYHKQYGKWRLNITDEDDNHTIEAYAQHFSSDNRPSIFYLLRGISFGPEYDYVLRPKHWWNPLSEKDAGQCMNATIRRKFREVKIY</sequence>
<dbReference type="EMBL" id="KE503206">
    <property type="protein sequence ID" value="EPX74307.1"/>
    <property type="molecule type" value="Genomic_DNA"/>
</dbReference>
<feature type="compositionally biased region" description="Polar residues" evidence="1">
    <location>
        <begin position="1"/>
        <end position="10"/>
    </location>
</feature>